<keyword evidence="13" id="KW-1185">Reference proteome</keyword>
<dbReference type="PRINTS" id="PR00853">
    <property type="entry name" value="XPGRADSUPER"/>
</dbReference>
<accession>A0ABD3VW57</accession>
<dbReference type="InterPro" id="IPR029060">
    <property type="entry name" value="PIN-like_dom_sf"/>
</dbReference>
<evidence type="ECO:0000259" key="11">
    <source>
        <dbReference type="SMART" id="SM00485"/>
    </source>
</evidence>
<dbReference type="GO" id="GO:0006281">
    <property type="term" value="P:DNA repair"/>
    <property type="evidence" value="ECO:0007669"/>
    <property type="project" value="UniProtKB-KW"/>
</dbReference>
<name>A0ABD3VW57_SINWO</name>
<keyword evidence="5" id="KW-0227">DNA damage</keyword>
<evidence type="ECO:0000256" key="8">
    <source>
        <dbReference type="ARBA" id="ARBA00023204"/>
    </source>
</evidence>
<keyword evidence="4" id="KW-0255">Endonuclease</keyword>
<evidence type="ECO:0000256" key="2">
    <source>
        <dbReference type="ARBA" id="ARBA00022722"/>
    </source>
</evidence>
<keyword evidence="6" id="KW-0378">Hydrolase</keyword>
<dbReference type="InterPro" id="IPR006085">
    <property type="entry name" value="XPG_DNA_repair_N"/>
</dbReference>
<reference evidence="12 13" key="1">
    <citation type="submission" date="2024-11" db="EMBL/GenBank/DDBJ databases">
        <title>Chromosome-level genome assembly of the freshwater bivalve Anodonta woodiana.</title>
        <authorList>
            <person name="Chen X."/>
        </authorList>
    </citation>
    <scope>NUCLEOTIDE SEQUENCE [LARGE SCALE GENOMIC DNA]</scope>
    <source>
        <strain evidence="12">MN2024</strain>
        <tissue evidence="12">Gills</tissue>
    </source>
</reference>
<keyword evidence="8" id="KW-0234">DNA repair</keyword>
<dbReference type="GO" id="GO:0017108">
    <property type="term" value="F:5'-flap endonuclease activity"/>
    <property type="evidence" value="ECO:0007669"/>
    <property type="project" value="UniProtKB-ARBA"/>
</dbReference>
<dbReference type="Pfam" id="PF00752">
    <property type="entry name" value="XPG_N"/>
    <property type="match status" value="1"/>
</dbReference>
<dbReference type="SUPFAM" id="SSF47807">
    <property type="entry name" value="5' to 3' exonuclease, C-terminal subdomain"/>
    <property type="match status" value="1"/>
</dbReference>
<keyword evidence="7" id="KW-0460">Magnesium</keyword>
<comment type="cofactor">
    <cofactor evidence="1">
        <name>Mg(2+)</name>
        <dbReference type="ChEBI" id="CHEBI:18420"/>
    </cofactor>
</comment>
<evidence type="ECO:0000259" key="10">
    <source>
        <dbReference type="SMART" id="SM00484"/>
    </source>
</evidence>
<dbReference type="SUPFAM" id="SSF88723">
    <property type="entry name" value="PIN domain-like"/>
    <property type="match status" value="1"/>
</dbReference>
<comment type="similarity">
    <text evidence="9">Belongs to the XPG/RAD2 endonuclease family. GEN subfamily.</text>
</comment>
<dbReference type="InterPro" id="IPR006086">
    <property type="entry name" value="XPG-I_dom"/>
</dbReference>
<dbReference type="GO" id="GO:0046872">
    <property type="term" value="F:metal ion binding"/>
    <property type="evidence" value="ECO:0007669"/>
    <property type="project" value="UniProtKB-KW"/>
</dbReference>
<gene>
    <name evidence="12" type="ORF">ACJMK2_043193</name>
</gene>
<dbReference type="EMBL" id="JBJQND010000009">
    <property type="protein sequence ID" value="KAL3865844.1"/>
    <property type="molecule type" value="Genomic_DNA"/>
</dbReference>
<evidence type="ECO:0000256" key="5">
    <source>
        <dbReference type="ARBA" id="ARBA00022763"/>
    </source>
</evidence>
<dbReference type="Pfam" id="PF00867">
    <property type="entry name" value="XPG_I"/>
    <property type="match status" value="1"/>
</dbReference>
<comment type="caution">
    <text evidence="12">The sequence shown here is derived from an EMBL/GenBank/DDBJ whole genome shotgun (WGS) entry which is preliminary data.</text>
</comment>
<evidence type="ECO:0000256" key="1">
    <source>
        <dbReference type="ARBA" id="ARBA00001946"/>
    </source>
</evidence>
<keyword evidence="2" id="KW-0540">Nuclease</keyword>
<evidence type="ECO:0000256" key="9">
    <source>
        <dbReference type="ARBA" id="ARBA00038112"/>
    </source>
</evidence>
<evidence type="ECO:0000256" key="6">
    <source>
        <dbReference type="ARBA" id="ARBA00022801"/>
    </source>
</evidence>
<dbReference type="SMART" id="SM00484">
    <property type="entry name" value="XPGI"/>
    <property type="match status" value="1"/>
</dbReference>
<dbReference type="FunFam" id="1.10.150.20:FF:000030">
    <property type="entry name" value="Flap endonuclease GEN-like 1"/>
    <property type="match status" value="1"/>
</dbReference>
<feature type="domain" description="XPG N-terminal" evidence="11">
    <location>
        <begin position="1"/>
        <end position="99"/>
    </location>
</feature>
<keyword evidence="3" id="KW-0479">Metal-binding</keyword>
<dbReference type="GO" id="GO:0008821">
    <property type="term" value="F:crossover junction DNA endonuclease activity"/>
    <property type="evidence" value="ECO:0007669"/>
    <property type="project" value="UniProtKB-ARBA"/>
</dbReference>
<evidence type="ECO:0000256" key="4">
    <source>
        <dbReference type="ARBA" id="ARBA00022759"/>
    </source>
</evidence>
<sequence>MGVISLWSILDEKDVGQRTNLRDLSGKRLAVDLSIWILELKRANNKLHDSANFFLKNLFYRILGFLKNGIQIVFAIDALHVPSLKMATFHKRRKESCGAEGGRCNDRSKFQIYVNKCVGLFDKFGIPYLTSSGEAEALCAKLNKNGLVDACLTGDGDVFCYGAKHVYRNLQKLKKEYYVDIYTTDSIQEKVCLDQRSFVVLALLCGCDYNKSGVKSIGHKKALSLLRNFQEKKIDPLDRMLGWRSNTELKNLQEIRTNTAKKDPHCYRCHHVGDLTAHDTTGCSSCTTNVGCTVNADADTCYCEWHQSERKLADFKEDLTKFKEELDVREKALMDCNFPNKEIIHEFLVDKNEEISLDKVCSSEPDVIGIVCYMLDKVRMDGVDIMRHLITALVHIWLISSPQNWHNLKLEPISILRESKENFRLCYEVKWKKLEVDTWTEEDYYTTHIERDLFKQHYSEMVKEFVSSQGQGKQVGFRKRKSDDNITNQTTIDSIFPKKKK</sequence>
<dbReference type="SMART" id="SM00485">
    <property type="entry name" value="XPGN"/>
    <property type="match status" value="1"/>
</dbReference>
<organism evidence="12 13">
    <name type="scientific">Sinanodonta woodiana</name>
    <name type="common">Chinese pond mussel</name>
    <name type="synonym">Anodonta woodiana</name>
    <dbReference type="NCBI Taxonomy" id="1069815"/>
    <lineage>
        <taxon>Eukaryota</taxon>
        <taxon>Metazoa</taxon>
        <taxon>Spiralia</taxon>
        <taxon>Lophotrochozoa</taxon>
        <taxon>Mollusca</taxon>
        <taxon>Bivalvia</taxon>
        <taxon>Autobranchia</taxon>
        <taxon>Heteroconchia</taxon>
        <taxon>Palaeoheterodonta</taxon>
        <taxon>Unionida</taxon>
        <taxon>Unionoidea</taxon>
        <taxon>Unionidae</taxon>
        <taxon>Unioninae</taxon>
        <taxon>Sinanodonta</taxon>
    </lineage>
</organism>
<dbReference type="AlphaFoldDB" id="A0ABD3VW57"/>
<protein>
    <submittedName>
        <fullName evidence="12">Uncharacterized protein</fullName>
    </submittedName>
</protein>
<proteinExistence type="inferred from homology"/>
<dbReference type="Proteomes" id="UP001634394">
    <property type="component" value="Unassembled WGS sequence"/>
</dbReference>
<feature type="domain" description="XPG-I" evidence="10">
    <location>
        <begin position="122"/>
        <end position="193"/>
    </location>
</feature>
<dbReference type="InterPro" id="IPR008918">
    <property type="entry name" value="HhH2"/>
</dbReference>
<evidence type="ECO:0000256" key="3">
    <source>
        <dbReference type="ARBA" id="ARBA00022723"/>
    </source>
</evidence>
<dbReference type="Gene3D" id="3.40.50.1010">
    <property type="entry name" value="5'-nuclease"/>
    <property type="match status" value="1"/>
</dbReference>
<dbReference type="InterPro" id="IPR006084">
    <property type="entry name" value="XPG/Rad2"/>
</dbReference>
<evidence type="ECO:0000313" key="13">
    <source>
        <dbReference type="Proteomes" id="UP001634394"/>
    </source>
</evidence>
<dbReference type="SMART" id="SM00279">
    <property type="entry name" value="HhH2"/>
    <property type="match status" value="1"/>
</dbReference>
<dbReference type="PANTHER" id="PTHR11081">
    <property type="entry name" value="FLAP ENDONUCLEASE FAMILY MEMBER"/>
    <property type="match status" value="1"/>
</dbReference>
<dbReference type="Gene3D" id="1.10.150.20">
    <property type="entry name" value="5' to 3' exonuclease, C-terminal subdomain"/>
    <property type="match status" value="1"/>
</dbReference>
<dbReference type="InterPro" id="IPR036279">
    <property type="entry name" value="5-3_exonuclease_C_sf"/>
</dbReference>
<evidence type="ECO:0000256" key="7">
    <source>
        <dbReference type="ARBA" id="ARBA00022842"/>
    </source>
</evidence>
<evidence type="ECO:0000313" key="12">
    <source>
        <dbReference type="EMBL" id="KAL3865844.1"/>
    </source>
</evidence>
<dbReference type="PANTHER" id="PTHR11081:SF59">
    <property type="entry name" value="FI23547P1"/>
    <property type="match status" value="1"/>
</dbReference>
<dbReference type="GO" id="GO:0000400">
    <property type="term" value="F:four-way junction DNA binding"/>
    <property type="evidence" value="ECO:0007669"/>
    <property type="project" value="UniProtKB-ARBA"/>
</dbReference>